<keyword evidence="2" id="KW-0677">Repeat</keyword>
<organism evidence="3 4">
    <name type="scientific">Cymbomonas tetramitiformis</name>
    <dbReference type="NCBI Taxonomy" id="36881"/>
    <lineage>
        <taxon>Eukaryota</taxon>
        <taxon>Viridiplantae</taxon>
        <taxon>Chlorophyta</taxon>
        <taxon>Pyramimonadophyceae</taxon>
        <taxon>Pyramimonadales</taxon>
        <taxon>Pyramimonadaceae</taxon>
        <taxon>Cymbomonas</taxon>
    </lineage>
</organism>
<dbReference type="SUPFAM" id="SSF50965">
    <property type="entry name" value="Galactose oxidase, central domain"/>
    <property type="match status" value="1"/>
</dbReference>
<keyword evidence="4" id="KW-1185">Reference proteome</keyword>
<protein>
    <submittedName>
        <fullName evidence="3">Uncharacterized protein</fullName>
    </submittedName>
</protein>
<sequence length="232" mass="25530">MFAVNAGVEFLELQNMSFSEEWKVAAKALGSGPHNELLNDNRVLSRWLQTAVVANNNIYLFGDLHLYDVSTNTWHQMRPAGRPPKPRCQAALFPILTEKYVLLFGGASHNSGRDFTTQVYGDVVEDLCDIMILDLETNTWLQCFGGGCQLLRGGVNALVQVPSPSQSLSVAAEAEIDSQTKEMNTFLLLGGMHSDPGHSEPTFKGDVVSLSLRLLCPRGGADICIRPYMQRT</sequence>
<gene>
    <name evidence="3" type="ORF">CYMTET_46333</name>
</gene>
<comment type="caution">
    <text evidence="3">The sequence shown here is derived from an EMBL/GenBank/DDBJ whole genome shotgun (WGS) entry which is preliminary data.</text>
</comment>
<name>A0AAE0EXP9_9CHLO</name>
<dbReference type="InterPro" id="IPR015915">
    <property type="entry name" value="Kelch-typ_b-propeller"/>
</dbReference>
<reference evidence="3 4" key="1">
    <citation type="journal article" date="2015" name="Genome Biol. Evol.">
        <title>Comparative Genomics of a Bacterivorous Green Alga Reveals Evolutionary Causalities and Consequences of Phago-Mixotrophic Mode of Nutrition.</title>
        <authorList>
            <person name="Burns J.A."/>
            <person name="Paasch A."/>
            <person name="Narechania A."/>
            <person name="Kim E."/>
        </authorList>
    </citation>
    <scope>NUCLEOTIDE SEQUENCE [LARGE SCALE GENOMIC DNA]</scope>
    <source>
        <strain evidence="3 4">PLY_AMNH</strain>
    </source>
</reference>
<dbReference type="PANTHER" id="PTHR46093">
    <property type="entry name" value="ACYL-COA-BINDING DOMAIN-CONTAINING PROTEIN 5"/>
    <property type="match status" value="1"/>
</dbReference>
<keyword evidence="1" id="KW-0880">Kelch repeat</keyword>
<dbReference type="AlphaFoldDB" id="A0AAE0EXP9"/>
<dbReference type="Gene3D" id="2.120.10.80">
    <property type="entry name" value="Kelch-type beta propeller"/>
    <property type="match status" value="1"/>
</dbReference>
<evidence type="ECO:0000256" key="2">
    <source>
        <dbReference type="ARBA" id="ARBA00022737"/>
    </source>
</evidence>
<dbReference type="EMBL" id="LGRX02032368">
    <property type="protein sequence ID" value="KAK3244044.1"/>
    <property type="molecule type" value="Genomic_DNA"/>
</dbReference>
<accession>A0AAE0EXP9</accession>
<evidence type="ECO:0000313" key="3">
    <source>
        <dbReference type="EMBL" id="KAK3244044.1"/>
    </source>
</evidence>
<evidence type="ECO:0000313" key="4">
    <source>
        <dbReference type="Proteomes" id="UP001190700"/>
    </source>
</evidence>
<dbReference type="Proteomes" id="UP001190700">
    <property type="component" value="Unassembled WGS sequence"/>
</dbReference>
<proteinExistence type="predicted"/>
<evidence type="ECO:0000256" key="1">
    <source>
        <dbReference type="ARBA" id="ARBA00022441"/>
    </source>
</evidence>
<dbReference type="InterPro" id="IPR011043">
    <property type="entry name" value="Gal_Oxase/kelch_b-propeller"/>
</dbReference>
<dbReference type="PANTHER" id="PTHR46093:SF18">
    <property type="entry name" value="FIBRONECTIN TYPE-III DOMAIN-CONTAINING PROTEIN"/>
    <property type="match status" value="1"/>
</dbReference>